<keyword evidence="7" id="KW-0732">Signal</keyword>
<dbReference type="AlphaFoldDB" id="A0A9D7QKJ1"/>
<evidence type="ECO:0000256" key="2">
    <source>
        <dbReference type="ARBA" id="ARBA00022617"/>
    </source>
</evidence>
<dbReference type="InterPro" id="IPR009056">
    <property type="entry name" value="Cyt_c-like_dom"/>
</dbReference>
<dbReference type="InterPro" id="IPR050597">
    <property type="entry name" value="Cytochrome_c_Oxidase_Subunit"/>
</dbReference>
<gene>
    <name evidence="9" type="ORF">IPN75_19925</name>
</gene>
<dbReference type="PANTHER" id="PTHR33751">
    <property type="entry name" value="CBB3-TYPE CYTOCHROME C OXIDASE SUBUNIT FIXP"/>
    <property type="match status" value="1"/>
</dbReference>
<dbReference type="Proteomes" id="UP000808146">
    <property type="component" value="Unassembled WGS sequence"/>
</dbReference>
<evidence type="ECO:0000256" key="7">
    <source>
        <dbReference type="SAM" id="SignalP"/>
    </source>
</evidence>
<comment type="caution">
    <text evidence="9">The sequence shown here is derived from an EMBL/GenBank/DDBJ whole genome shotgun (WGS) entry which is preliminary data.</text>
</comment>
<dbReference type="EMBL" id="JADKBR010000028">
    <property type="protein sequence ID" value="MBK8892459.1"/>
    <property type="molecule type" value="Genomic_DNA"/>
</dbReference>
<sequence length="244" mass="26784">MKLAMVAVGACVLVFSGAQAEEEKKAAIDIRSYPGNTPRTEKGEALKLKGHWRTGQKYYTAYCEACHLPSGAGNRDGSIPQLAGQHQTVLIKQLADIRSGVRYNPTMYPFARKIPDAQALADVAAYIGTLCFPLDSGKYEGADAAKQVAEGKQLYNNKCAMCHQENGAGRKDALYPVLAGQHYKYLLRQMTDVRDGKRVDVPVEMFDAIKTYDNAQLVAIAAYQASLKTPQLLMCRTPTDKTKM</sequence>
<feature type="domain" description="Cytochrome c" evidence="8">
    <location>
        <begin position="146"/>
        <end position="228"/>
    </location>
</feature>
<dbReference type="Pfam" id="PF00034">
    <property type="entry name" value="Cytochrom_C"/>
    <property type="match status" value="1"/>
</dbReference>
<dbReference type="InterPro" id="IPR036909">
    <property type="entry name" value="Cyt_c-like_dom_sf"/>
</dbReference>
<feature type="chain" id="PRO_5039325552" evidence="7">
    <location>
        <begin position="21"/>
        <end position="244"/>
    </location>
</feature>
<organism evidence="9 10">
    <name type="scientific">Candidatus Dechloromonas phosphorivorans</name>
    <dbReference type="NCBI Taxonomy" id="2899244"/>
    <lineage>
        <taxon>Bacteria</taxon>
        <taxon>Pseudomonadati</taxon>
        <taxon>Pseudomonadota</taxon>
        <taxon>Betaproteobacteria</taxon>
        <taxon>Rhodocyclales</taxon>
        <taxon>Azonexaceae</taxon>
        <taxon>Dechloromonas</taxon>
    </lineage>
</organism>
<dbReference type="SUPFAM" id="SSF46626">
    <property type="entry name" value="Cytochrome c"/>
    <property type="match status" value="2"/>
</dbReference>
<evidence type="ECO:0000256" key="3">
    <source>
        <dbReference type="ARBA" id="ARBA00022723"/>
    </source>
</evidence>
<evidence type="ECO:0000256" key="4">
    <source>
        <dbReference type="ARBA" id="ARBA00022982"/>
    </source>
</evidence>
<accession>A0A9D7QKJ1</accession>
<dbReference type="Pfam" id="PF13442">
    <property type="entry name" value="Cytochrome_CBB3"/>
    <property type="match status" value="1"/>
</dbReference>
<keyword evidence="2 6" id="KW-0349">Heme</keyword>
<name>A0A9D7QKJ1_9RHOO</name>
<protein>
    <submittedName>
        <fullName evidence="9">C-type cytochrome</fullName>
    </submittedName>
</protein>
<evidence type="ECO:0000256" key="6">
    <source>
        <dbReference type="PROSITE-ProRule" id="PRU00433"/>
    </source>
</evidence>
<feature type="signal peptide" evidence="7">
    <location>
        <begin position="1"/>
        <end position="20"/>
    </location>
</feature>
<keyword evidence="3 6" id="KW-0479">Metal-binding</keyword>
<keyword evidence="5 6" id="KW-0408">Iron</keyword>
<dbReference type="PROSITE" id="PS51007">
    <property type="entry name" value="CYTC"/>
    <property type="match status" value="2"/>
</dbReference>
<keyword evidence="4" id="KW-0249">Electron transport</keyword>
<evidence type="ECO:0000256" key="1">
    <source>
        <dbReference type="ARBA" id="ARBA00022448"/>
    </source>
</evidence>
<proteinExistence type="predicted"/>
<dbReference type="PANTHER" id="PTHR33751:SF9">
    <property type="entry name" value="CYTOCHROME C4"/>
    <property type="match status" value="1"/>
</dbReference>
<reference evidence="9" key="1">
    <citation type="submission" date="2020-10" db="EMBL/GenBank/DDBJ databases">
        <title>Connecting structure to function with the recovery of over 1000 high-quality activated sludge metagenome-assembled genomes encoding full-length rRNA genes using long-read sequencing.</title>
        <authorList>
            <person name="Singleton C.M."/>
            <person name="Petriglieri F."/>
            <person name="Kristensen J.M."/>
            <person name="Kirkegaard R.H."/>
            <person name="Michaelsen T.Y."/>
            <person name="Andersen M.H."/>
            <person name="Karst S.M."/>
            <person name="Dueholm M.S."/>
            <person name="Nielsen P.H."/>
            <person name="Albertsen M."/>
        </authorList>
    </citation>
    <scope>NUCLEOTIDE SEQUENCE</scope>
    <source>
        <strain evidence="9">OdNE_18-Q3-R46-58_BAT3C.305</strain>
    </source>
</reference>
<evidence type="ECO:0000259" key="8">
    <source>
        <dbReference type="PROSITE" id="PS51007"/>
    </source>
</evidence>
<dbReference type="Gene3D" id="1.10.760.10">
    <property type="entry name" value="Cytochrome c-like domain"/>
    <property type="match status" value="2"/>
</dbReference>
<feature type="domain" description="Cytochrome c" evidence="8">
    <location>
        <begin position="50"/>
        <end position="131"/>
    </location>
</feature>
<evidence type="ECO:0000313" key="10">
    <source>
        <dbReference type="Proteomes" id="UP000808146"/>
    </source>
</evidence>
<keyword evidence="1" id="KW-0813">Transport</keyword>
<evidence type="ECO:0000313" key="9">
    <source>
        <dbReference type="EMBL" id="MBK8892459.1"/>
    </source>
</evidence>
<dbReference type="GO" id="GO:0046872">
    <property type="term" value="F:metal ion binding"/>
    <property type="evidence" value="ECO:0007669"/>
    <property type="project" value="UniProtKB-KW"/>
</dbReference>
<dbReference type="GO" id="GO:0020037">
    <property type="term" value="F:heme binding"/>
    <property type="evidence" value="ECO:0007669"/>
    <property type="project" value="InterPro"/>
</dbReference>
<dbReference type="GO" id="GO:0009055">
    <property type="term" value="F:electron transfer activity"/>
    <property type="evidence" value="ECO:0007669"/>
    <property type="project" value="InterPro"/>
</dbReference>
<evidence type="ECO:0000256" key="5">
    <source>
        <dbReference type="ARBA" id="ARBA00023004"/>
    </source>
</evidence>